<dbReference type="Proteomes" id="UP000298416">
    <property type="component" value="Unassembled WGS sequence"/>
</dbReference>
<feature type="compositionally biased region" description="Polar residues" evidence="1">
    <location>
        <begin position="110"/>
        <end position="128"/>
    </location>
</feature>
<accession>A0A8X8WYL0</accession>
<keyword evidence="3" id="KW-1185">Reference proteome</keyword>
<dbReference type="AlphaFoldDB" id="A0A8X8WYL0"/>
<feature type="compositionally biased region" description="Basic and acidic residues" evidence="1">
    <location>
        <begin position="1"/>
        <end position="10"/>
    </location>
</feature>
<protein>
    <submittedName>
        <fullName evidence="2">Uncharacterized protein</fullName>
    </submittedName>
</protein>
<sequence>MYVQHNHQERGNFGGRGASHGRGRGKETTTMKNNNQLKLNKIGVAEDEVVVEVTEVVEEATVHTVLMLIATIAANTDTMHEIVDLRDRSSAMCCVCAKSMSSSKVDRSDTSGSLERNKTNSVTSQDIR</sequence>
<gene>
    <name evidence="2" type="ORF">SASPL_134899</name>
</gene>
<reference evidence="2" key="1">
    <citation type="submission" date="2018-01" db="EMBL/GenBank/DDBJ databases">
        <authorList>
            <person name="Mao J.F."/>
        </authorList>
    </citation>
    <scope>NUCLEOTIDE SEQUENCE</scope>
    <source>
        <strain evidence="2">Huo1</strain>
        <tissue evidence="2">Leaf</tissue>
    </source>
</reference>
<reference evidence="2" key="2">
    <citation type="submission" date="2020-08" db="EMBL/GenBank/DDBJ databases">
        <title>Plant Genome Project.</title>
        <authorList>
            <person name="Zhang R.-G."/>
        </authorList>
    </citation>
    <scope>NUCLEOTIDE SEQUENCE</scope>
    <source>
        <strain evidence="2">Huo1</strain>
        <tissue evidence="2">Leaf</tissue>
    </source>
</reference>
<feature type="region of interest" description="Disordered" evidence="1">
    <location>
        <begin position="100"/>
        <end position="128"/>
    </location>
</feature>
<feature type="region of interest" description="Disordered" evidence="1">
    <location>
        <begin position="1"/>
        <end position="33"/>
    </location>
</feature>
<evidence type="ECO:0000313" key="2">
    <source>
        <dbReference type="EMBL" id="KAG6402695.1"/>
    </source>
</evidence>
<dbReference type="EMBL" id="PNBA02000013">
    <property type="protein sequence ID" value="KAG6402695.1"/>
    <property type="molecule type" value="Genomic_DNA"/>
</dbReference>
<comment type="caution">
    <text evidence="2">The sequence shown here is derived from an EMBL/GenBank/DDBJ whole genome shotgun (WGS) entry which is preliminary data.</text>
</comment>
<proteinExistence type="predicted"/>
<name>A0A8X8WYL0_SALSN</name>
<organism evidence="2">
    <name type="scientific">Salvia splendens</name>
    <name type="common">Scarlet sage</name>
    <dbReference type="NCBI Taxonomy" id="180675"/>
    <lineage>
        <taxon>Eukaryota</taxon>
        <taxon>Viridiplantae</taxon>
        <taxon>Streptophyta</taxon>
        <taxon>Embryophyta</taxon>
        <taxon>Tracheophyta</taxon>
        <taxon>Spermatophyta</taxon>
        <taxon>Magnoliopsida</taxon>
        <taxon>eudicotyledons</taxon>
        <taxon>Gunneridae</taxon>
        <taxon>Pentapetalae</taxon>
        <taxon>asterids</taxon>
        <taxon>lamiids</taxon>
        <taxon>Lamiales</taxon>
        <taxon>Lamiaceae</taxon>
        <taxon>Nepetoideae</taxon>
        <taxon>Mentheae</taxon>
        <taxon>Salviinae</taxon>
        <taxon>Salvia</taxon>
        <taxon>Salvia subgen. Calosphace</taxon>
        <taxon>core Calosphace</taxon>
    </lineage>
</organism>
<evidence type="ECO:0000256" key="1">
    <source>
        <dbReference type="SAM" id="MobiDB-lite"/>
    </source>
</evidence>
<evidence type="ECO:0000313" key="3">
    <source>
        <dbReference type="Proteomes" id="UP000298416"/>
    </source>
</evidence>